<gene>
    <name evidence="1" type="ORF">SI8410_04005341</name>
</gene>
<protein>
    <submittedName>
        <fullName evidence="1">Uncharacterized protein</fullName>
    </submittedName>
</protein>
<evidence type="ECO:0000313" key="1">
    <source>
        <dbReference type="EMBL" id="CAA7394680.1"/>
    </source>
</evidence>
<reference evidence="1" key="1">
    <citation type="submission" date="2020-02" db="EMBL/GenBank/DDBJ databases">
        <authorList>
            <person name="Scholz U."/>
            <person name="Mascher M."/>
            <person name="Fiebig A."/>
        </authorList>
    </citation>
    <scope>NUCLEOTIDE SEQUENCE</scope>
</reference>
<name>A0A7I8KA90_SPIIN</name>
<accession>A0A7I8KA90</accession>
<sequence length="20" mass="2236">MPLNFLLCCLYLEINAPPNG</sequence>
<keyword evidence="2" id="KW-1185">Reference proteome</keyword>
<organism evidence="1 2">
    <name type="scientific">Spirodela intermedia</name>
    <name type="common">Intermediate duckweed</name>
    <dbReference type="NCBI Taxonomy" id="51605"/>
    <lineage>
        <taxon>Eukaryota</taxon>
        <taxon>Viridiplantae</taxon>
        <taxon>Streptophyta</taxon>
        <taxon>Embryophyta</taxon>
        <taxon>Tracheophyta</taxon>
        <taxon>Spermatophyta</taxon>
        <taxon>Magnoliopsida</taxon>
        <taxon>Liliopsida</taxon>
        <taxon>Araceae</taxon>
        <taxon>Lemnoideae</taxon>
        <taxon>Spirodela</taxon>
    </lineage>
</organism>
<dbReference type="EMBL" id="LR746267">
    <property type="protein sequence ID" value="CAA7394680.1"/>
    <property type="molecule type" value="Genomic_DNA"/>
</dbReference>
<proteinExistence type="predicted"/>
<dbReference type="AlphaFoldDB" id="A0A7I8KA90"/>
<dbReference type="Proteomes" id="UP000663760">
    <property type="component" value="Chromosome 4"/>
</dbReference>
<evidence type="ECO:0000313" key="2">
    <source>
        <dbReference type="Proteomes" id="UP000663760"/>
    </source>
</evidence>